<sequence>MIEEISKILAVDDEEINLELISAVFSDSPEIMILTASNGKEALEIIKKHMPDVIVLDIRMPKMDGIQVLEILKSKPETSYIPVVVLSGDEKERKRALKTGANDFVPKPFDAEELKLRVINNLHVKKYHDLIKNLNEILKNEVKKKTEELIEALATAREAEYEIIIKLGMISEFRDEETGQHIRRLSYYSKLLAKLAGLSETEQDTIFYASPLHDVGKIGIPDNILKKKGPLISQEFEIMKLHTVIGGKILETHPRFTTLQAARIIAEQHHEKWDGSGYPRGLKGEEIHIYARIVTICDVFDAMTSHRIYRPAMSVEQAINIIKNEERKNFDPRLLNIFLNNLDKFLEIKKTFKD</sequence>
<evidence type="ECO:0000256" key="1">
    <source>
        <dbReference type="PROSITE-ProRule" id="PRU00169"/>
    </source>
</evidence>
<name>A0A7C4AJG1_9BACT</name>
<feature type="domain" description="HD-GYP" evidence="4">
    <location>
        <begin position="156"/>
        <end position="354"/>
    </location>
</feature>
<dbReference type="SUPFAM" id="SSF109604">
    <property type="entry name" value="HD-domain/PDEase-like"/>
    <property type="match status" value="1"/>
</dbReference>
<dbReference type="AlphaFoldDB" id="A0A7C4AJG1"/>
<dbReference type="SMART" id="SM00448">
    <property type="entry name" value="REC"/>
    <property type="match status" value="1"/>
</dbReference>
<dbReference type="GO" id="GO:0000160">
    <property type="term" value="P:phosphorelay signal transduction system"/>
    <property type="evidence" value="ECO:0007669"/>
    <property type="project" value="InterPro"/>
</dbReference>
<feature type="modified residue" description="4-aspartylphosphate" evidence="1">
    <location>
        <position position="57"/>
    </location>
</feature>
<dbReference type="SUPFAM" id="SSF52172">
    <property type="entry name" value="CheY-like"/>
    <property type="match status" value="1"/>
</dbReference>
<organism evidence="5">
    <name type="scientific">Thermodesulfovibrio aggregans</name>
    <dbReference type="NCBI Taxonomy" id="86166"/>
    <lineage>
        <taxon>Bacteria</taxon>
        <taxon>Pseudomonadati</taxon>
        <taxon>Nitrospirota</taxon>
        <taxon>Thermodesulfovibrionia</taxon>
        <taxon>Thermodesulfovibrionales</taxon>
        <taxon>Thermodesulfovibrionaceae</taxon>
        <taxon>Thermodesulfovibrio</taxon>
    </lineage>
</organism>
<proteinExistence type="predicted"/>
<evidence type="ECO:0000313" key="5">
    <source>
        <dbReference type="EMBL" id="HGG99534.1"/>
    </source>
</evidence>
<keyword evidence="2" id="KW-0175">Coiled coil</keyword>
<dbReference type="InterPro" id="IPR037522">
    <property type="entry name" value="HD_GYP_dom"/>
</dbReference>
<dbReference type="PANTHER" id="PTHR45228:SF1">
    <property type="entry name" value="CYCLIC DI-GMP PHOSPHODIESTERASE TM_0186"/>
    <property type="match status" value="1"/>
</dbReference>
<dbReference type="InterPro" id="IPR001789">
    <property type="entry name" value="Sig_transdc_resp-reg_receiver"/>
</dbReference>
<reference evidence="5" key="1">
    <citation type="journal article" date="2020" name="mSystems">
        <title>Genome- and Community-Level Interaction Insights into Carbon Utilization and Element Cycling Functions of Hydrothermarchaeota in Hydrothermal Sediment.</title>
        <authorList>
            <person name="Zhou Z."/>
            <person name="Liu Y."/>
            <person name="Xu W."/>
            <person name="Pan J."/>
            <person name="Luo Z.H."/>
            <person name="Li M."/>
        </authorList>
    </citation>
    <scope>NUCLEOTIDE SEQUENCE [LARGE SCALE GENOMIC DNA]</scope>
    <source>
        <strain evidence="5">SpSt-788</strain>
    </source>
</reference>
<dbReference type="Gene3D" id="3.40.50.2300">
    <property type="match status" value="1"/>
</dbReference>
<dbReference type="CDD" id="cd00077">
    <property type="entry name" value="HDc"/>
    <property type="match status" value="1"/>
</dbReference>
<accession>A0A7C4AJG1</accession>
<dbReference type="InterPro" id="IPR011006">
    <property type="entry name" value="CheY-like_superfamily"/>
</dbReference>
<feature type="coiled-coil region" evidence="2">
    <location>
        <begin position="128"/>
        <end position="159"/>
    </location>
</feature>
<evidence type="ECO:0000259" key="4">
    <source>
        <dbReference type="PROSITE" id="PS51832"/>
    </source>
</evidence>
<gene>
    <name evidence="5" type="ORF">ENV75_03670</name>
</gene>
<dbReference type="Pfam" id="PF13487">
    <property type="entry name" value="HD_5"/>
    <property type="match status" value="1"/>
</dbReference>
<feature type="domain" description="Response regulatory" evidence="3">
    <location>
        <begin position="7"/>
        <end position="122"/>
    </location>
</feature>
<dbReference type="InterPro" id="IPR003607">
    <property type="entry name" value="HD/PDEase_dom"/>
</dbReference>
<protein>
    <submittedName>
        <fullName evidence="5">Response regulator</fullName>
    </submittedName>
</protein>
<dbReference type="PANTHER" id="PTHR45228">
    <property type="entry name" value="CYCLIC DI-GMP PHOSPHODIESTERASE TM_0186-RELATED"/>
    <property type="match status" value="1"/>
</dbReference>
<dbReference type="SMART" id="SM00471">
    <property type="entry name" value="HDc"/>
    <property type="match status" value="1"/>
</dbReference>
<dbReference type="Pfam" id="PF00072">
    <property type="entry name" value="Response_reg"/>
    <property type="match status" value="1"/>
</dbReference>
<dbReference type="InterPro" id="IPR052020">
    <property type="entry name" value="Cyclic_di-GMP/3'3'-cGAMP_PDE"/>
</dbReference>
<evidence type="ECO:0000259" key="3">
    <source>
        <dbReference type="PROSITE" id="PS50110"/>
    </source>
</evidence>
<dbReference type="PROSITE" id="PS51832">
    <property type="entry name" value="HD_GYP"/>
    <property type="match status" value="1"/>
</dbReference>
<comment type="caution">
    <text evidence="5">The sequence shown here is derived from an EMBL/GenBank/DDBJ whole genome shotgun (WGS) entry which is preliminary data.</text>
</comment>
<dbReference type="PROSITE" id="PS50110">
    <property type="entry name" value="RESPONSE_REGULATORY"/>
    <property type="match status" value="1"/>
</dbReference>
<evidence type="ECO:0000256" key="2">
    <source>
        <dbReference type="SAM" id="Coils"/>
    </source>
</evidence>
<dbReference type="EMBL" id="DTHO01000037">
    <property type="protein sequence ID" value="HGG99534.1"/>
    <property type="molecule type" value="Genomic_DNA"/>
</dbReference>
<dbReference type="Gene3D" id="1.10.3210.10">
    <property type="entry name" value="Hypothetical protein af1432"/>
    <property type="match status" value="1"/>
</dbReference>
<keyword evidence="1" id="KW-0597">Phosphoprotein</keyword>